<evidence type="ECO:0000256" key="7">
    <source>
        <dbReference type="ARBA" id="ARBA00040674"/>
    </source>
</evidence>
<dbReference type="EMBL" id="OUUW01000005">
    <property type="protein sequence ID" value="SPP80586.1"/>
    <property type="molecule type" value="Genomic_DNA"/>
</dbReference>
<evidence type="ECO:0000256" key="1">
    <source>
        <dbReference type="ARBA" id="ARBA00004123"/>
    </source>
</evidence>
<dbReference type="GO" id="GO:0005524">
    <property type="term" value="F:ATP binding"/>
    <property type="evidence" value="ECO:0007669"/>
    <property type="project" value="UniProtKB-KW"/>
</dbReference>
<dbReference type="PANTHER" id="PTHR46239">
    <property type="entry name" value="DNA REPAIR PROTEIN RAD51 HOMOLOG 3 RAD51C"/>
    <property type="match status" value="1"/>
</dbReference>
<dbReference type="Gene3D" id="3.40.50.300">
    <property type="entry name" value="P-loop containing nucleotide triphosphate hydrolases"/>
    <property type="match status" value="1"/>
</dbReference>
<dbReference type="GO" id="GO:0000400">
    <property type="term" value="F:four-way junction DNA binding"/>
    <property type="evidence" value="ECO:0007669"/>
    <property type="project" value="TreeGrafter"/>
</dbReference>
<sequence>MENASSSSNKLNLFNNSCLDILQRDSQSRIATGHKGLDRHLGGGIALRQITELVGNSGTGKTKMCLQLCLNVQIPKSAGGLEGAALFIDTRRDFHPDRLQELAYDLERQYKHKSPDFQASKMLQNIHYVSCPDAVQLMATVLSSHRHLMAHPNIKVIVIDSLAFSLRMLEDGAQRFELLLELLQSMRRLQREHPVAWVVTNVLTHRCIGRQFHVVPALGDLYSNLINERIWFSRSGHCSLGKLWKTSRLVKD</sequence>
<dbReference type="PANTHER" id="PTHR46239:SF1">
    <property type="entry name" value="DNA REPAIR PROTEIN RAD51 HOMOLOG 3"/>
    <property type="match status" value="1"/>
</dbReference>
<dbReference type="Proteomes" id="UP000268350">
    <property type="component" value="Unassembled WGS sequence"/>
</dbReference>
<evidence type="ECO:0000256" key="4">
    <source>
        <dbReference type="ARBA" id="ARBA00022840"/>
    </source>
</evidence>
<feature type="domain" description="RecA family profile 1" evidence="8">
    <location>
        <begin position="26"/>
        <end position="203"/>
    </location>
</feature>
<evidence type="ECO:0000256" key="6">
    <source>
        <dbReference type="ARBA" id="ARBA00023242"/>
    </source>
</evidence>
<evidence type="ECO:0000259" key="8">
    <source>
        <dbReference type="PROSITE" id="PS50162"/>
    </source>
</evidence>
<dbReference type="GO" id="GO:0007131">
    <property type="term" value="P:reciprocal meiotic recombination"/>
    <property type="evidence" value="ECO:0007669"/>
    <property type="project" value="TreeGrafter"/>
</dbReference>
<dbReference type="SUPFAM" id="SSF52540">
    <property type="entry name" value="P-loop containing nucleoside triphosphate hydrolases"/>
    <property type="match status" value="1"/>
</dbReference>
<dbReference type="AlphaFoldDB" id="A0A3B0K4P0"/>
<keyword evidence="10" id="KW-1185">Reference proteome</keyword>
<dbReference type="CDD" id="cd19492">
    <property type="entry name" value="Rad51C"/>
    <property type="match status" value="1"/>
</dbReference>
<evidence type="ECO:0000256" key="3">
    <source>
        <dbReference type="ARBA" id="ARBA00022763"/>
    </source>
</evidence>
<name>A0A3B0K4P0_DROGU</name>
<comment type="subcellular location">
    <subcellularLocation>
        <location evidence="1">Nucleus</location>
    </subcellularLocation>
</comment>
<protein>
    <recommendedName>
        <fullName evidence="7">DNA repair protein RAD51 homolog 3</fullName>
    </recommendedName>
</protein>
<dbReference type="OrthoDB" id="5957327at2759"/>
<dbReference type="GO" id="GO:0140664">
    <property type="term" value="F:ATP-dependent DNA damage sensor activity"/>
    <property type="evidence" value="ECO:0007669"/>
    <property type="project" value="InterPro"/>
</dbReference>
<dbReference type="GO" id="GO:0008821">
    <property type="term" value="F:crossover junction DNA endonuclease activity"/>
    <property type="evidence" value="ECO:0007669"/>
    <property type="project" value="TreeGrafter"/>
</dbReference>
<dbReference type="GO" id="GO:0033063">
    <property type="term" value="C:Rad51B-Rad51C-Rad51D-XRCC2 complex"/>
    <property type="evidence" value="ECO:0007669"/>
    <property type="project" value="TreeGrafter"/>
</dbReference>
<keyword evidence="2" id="KW-0547">Nucleotide-binding</keyword>
<dbReference type="GO" id="GO:0033065">
    <property type="term" value="C:Rad51C-XRCC3 complex"/>
    <property type="evidence" value="ECO:0007669"/>
    <property type="project" value="TreeGrafter"/>
</dbReference>
<dbReference type="GO" id="GO:0005657">
    <property type="term" value="C:replication fork"/>
    <property type="evidence" value="ECO:0007669"/>
    <property type="project" value="TreeGrafter"/>
</dbReference>
<proteinExistence type="predicted"/>
<dbReference type="Pfam" id="PF08423">
    <property type="entry name" value="Rad51"/>
    <property type="match status" value="1"/>
</dbReference>
<keyword evidence="6" id="KW-0539">Nucleus</keyword>
<dbReference type="InterPro" id="IPR020588">
    <property type="entry name" value="RecA_ATP-bd"/>
</dbReference>
<evidence type="ECO:0000256" key="2">
    <source>
        <dbReference type="ARBA" id="ARBA00022741"/>
    </source>
</evidence>
<dbReference type="InterPro" id="IPR027417">
    <property type="entry name" value="P-loop_NTPase"/>
</dbReference>
<evidence type="ECO:0000313" key="9">
    <source>
        <dbReference type="EMBL" id="SPP80586.1"/>
    </source>
</evidence>
<dbReference type="PROSITE" id="PS50162">
    <property type="entry name" value="RECA_2"/>
    <property type="match status" value="1"/>
</dbReference>
<accession>A0A3B0K4P0</accession>
<evidence type="ECO:0000313" key="10">
    <source>
        <dbReference type="Proteomes" id="UP000268350"/>
    </source>
</evidence>
<organism evidence="9 10">
    <name type="scientific">Drosophila guanche</name>
    <name type="common">Fruit fly</name>
    <dbReference type="NCBI Taxonomy" id="7266"/>
    <lineage>
        <taxon>Eukaryota</taxon>
        <taxon>Metazoa</taxon>
        <taxon>Ecdysozoa</taxon>
        <taxon>Arthropoda</taxon>
        <taxon>Hexapoda</taxon>
        <taxon>Insecta</taxon>
        <taxon>Pterygota</taxon>
        <taxon>Neoptera</taxon>
        <taxon>Endopterygota</taxon>
        <taxon>Diptera</taxon>
        <taxon>Brachycera</taxon>
        <taxon>Muscomorpha</taxon>
        <taxon>Ephydroidea</taxon>
        <taxon>Drosophilidae</taxon>
        <taxon>Drosophila</taxon>
        <taxon>Sophophora</taxon>
    </lineage>
</organism>
<evidence type="ECO:0000256" key="5">
    <source>
        <dbReference type="ARBA" id="ARBA00023204"/>
    </source>
</evidence>
<keyword evidence="5" id="KW-0234">DNA repair</keyword>
<dbReference type="InterPro" id="IPR052093">
    <property type="entry name" value="HR_Repair_Mediator"/>
</dbReference>
<reference evidence="10" key="1">
    <citation type="submission" date="2018-01" db="EMBL/GenBank/DDBJ databases">
        <authorList>
            <person name="Alioto T."/>
            <person name="Alioto T."/>
        </authorList>
    </citation>
    <scope>NUCLEOTIDE SEQUENCE [LARGE SCALE GENOMIC DNA]</scope>
</reference>
<dbReference type="GO" id="GO:0000707">
    <property type="term" value="P:meiotic DNA recombinase assembly"/>
    <property type="evidence" value="ECO:0007669"/>
    <property type="project" value="TreeGrafter"/>
</dbReference>
<keyword evidence="3" id="KW-0227">DNA damage</keyword>
<dbReference type="InterPro" id="IPR013632">
    <property type="entry name" value="Rad51_C"/>
</dbReference>
<dbReference type="STRING" id="7266.A0A3B0K4P0"/>
<dbReference type="OMA" id="ERIWFSR"/>
<keyword evidence="4" id="KW-0067">ATP-binding</keyword>
<gene>
    <name evidence="9" type="ORF">DGUA_6G005483</name>
</gene>